<dbReference type="InterPro" id="IPR003368">
    <property type="entry name" value="POMP_repeat"/>
</dbReference>
<dbReference type="EMBL" id="MTCY01000019">
    <property type="protein sequence ID" value="OWP77191.1"/>
    <property type="molecule type" value="Genomic_DNA"/>
</dbReference>
<dbReference type="InterPro" id="IPR012334">
    <property type="entry name" value="Pectin_lyas_fold"/>
</dbReference>
<evidence type="ECO:0000256" key="6">
    <source>
        <dbReference type="ARBA" id="ARBA00023136"/>
    </source>
</evidence>
<dbReference type="AlphaFoldDB" id="A0A246GAM9"/>
<keyword evidence="5" id="KW-0732">Signal</keyword>
<evidence type="ECO:0000256" key="1">
    <source>
        <dbReference type="ARBA" id="ARBA00004196"/>
    </source>
</evidence>
<reference evidence="9 10" key="1">
    <citation type="journal article" date="2017" name="Infect. Genet. Evol.">
        <title>Comparative genome analysis of fish pathogen Flavobacterium columnare reveals extensive sequence diversity within the species.</title>
        <authorList>
            <person name="Kayansamruaj P."/>
            <person name="Dong H.T."/>
            <person name="Hirono I."/>
            <person name="Kondo H."/>
            <person name="Senapin S."/>
            <person name="Rodkhum C."/>
        </authorList>
    </citation>
    <scope>NUCLEOTIDE SEQUENCE [LARGE SCALE GENOMIC DNA]</scope>
    <source>
        <strain evidence="9 10">1214</strain>
    </source>
</reference>
<dbReference type="OrthoDB" id="8901262at2"/>
<dbReference type="NCBIfam" id="TIGR04183">
    <property type="entry name" value="Por_Secre_tail"/>
    <property type="match status" value="1"/>
</dbReference>
<keyword evidence="7" id="KW-0998">Cell outer membrane</keyword>
<evidence type="ECO:0000313" key="9">
    <source>
        <dbReference type="EMBL" id="OWP77191.1"/>
    </source>
</evidence>
<evidence type="ECO:0000256" key="2">
    <source>
        <dbReference type="ARBA" id="ARBA00004442"/>
    </source>
</evidence>
<feature type="domain" description="Secretion system C-terminal sorting" evidence="8">
    <location>
        <begin position="411"/>
        <end position="474"/>
    </location>
</feature>
<sequence>MKTNKKIRHILFFSTLFFHTIIIAQTYGAIGYVKEGATGSGTSWSDASGDLQALINSRCYSQIWVAGGTYKPNRKADDLSTITPNNQNNAFVIGGVMNIYGGFAGTEASLEERNLSITSNESILSGNLGNQNYSRDNAYHVIILSGYVTLDGLTIANGVASCYDDYTIVDGYTINGRRGGGIYILDSKNTIRNVTVRNNWAEEEGGGMYIGRSSNPRNFLTLINTVFWNNSTTGKGGGIFSFSSQPKMTNCVFSNNYAQKGGGGICARESLASIYNTIFHNNNTPFDFLGHDIFVDDFNYPIGTVLIYPDVHYSILQNYRLNASYNNNYVGNYQPFTDPLNGDFTLKKSSFAVYDTGTNLVPGITMPTKDKAGNQRIVNQVIDRGAYEYKSYQRLSEITQEDLVTDVCLSPSPVVDNLDITINHEIKAIEVYNLQGQKLLYDNQKTINMTSLKSGEYIIYIHDQTGNTTIKKIIKQ</sequence>
<name>A0A246GAM9_9FLAO</name>
<dbReference type="InterPro" id="IPR026444">
    <property type="entry name" value="Secre_tail"/>
</dbReference>
<evidence type="ECO:0000256" key="5">
    <source>
        <dbReference type="ARBA" id="ARBA00022729"/>
    </source>
</evidence>
<dbReference type="NCBIfam" id="TIGR01376">
    <property type="entry name" value="POMP_repeat"/>
    <property type="match status" value="1"/>
</dbReference>
<evidence type="ECO:0000256" key="4">
    <source>
        <dbReference type="ARBA" id="ARBA00022525"/>
    </source>
</evidence>
<dbReference type="GO" id="GO:0009279">
    <property type="term" value="C:cell outer membrane"/>
    <property type="evidence" value="ECO:0007669"/>
    <property type="project" value="UniProtKB-SubCell"/>
</dbReference>
<dbReference type="Pfam" id="PF18962">
    <property type="entry name" value="Por_Secre_tail"/>
    <property type="match status" value="1"/>
</dbReference>
<evidence type="ECO:0000259" key="8">
    <source>
        <dbReference type="Pfam" id="PF18962"/>
    </source>
</evidence>
<comment type="subcellular location">
    <subcellularLocation>
        <location evidence="1">Cell envelope</location>
    </subcellularLocation>
    <subcellularLocation>
        <location evidence="2">Cell outer membrane</location>
    </subcellularLocation>
    <subcellularLocation>
        <location evidence="3">Secreted</location>
    </subcellularLocation>
</comment>
<keyword evidence="6" id="KW-0472">Membrane</keyword>
<keyword evidence="4" id="KW-0964">Secreted</keyword>
<evidence type="ECO:0000256" key="7">
    <source>
        <dbReference type="ARBA" id="ARBA00023237"/>
    </source>
</evidence>
<dbReference type="GO" id="GO:0005576">
    <property type="term" value="C:extracellular region"/>
    <property type="evidence" value="ECO:0007669"/>
    <property type="project" value="UniProtKB-SubCell"/>
</dbReference>
<gene>
    <name evidence="9" type="ORF">BWK62_08005</name>
</gene>
<dbReference type="Proteomes" id="UP000198034">
    <property type="component" value="Unassembled WGS sequence"/>
</dbReference>
<protein>
    <recommendedName>
        <fullName evidence="8">Secretion system C-terminal sorting domain-containing protein</fullName>
    </recommendedName>
</protein>
<dbReference type="SUPFAM" id="SSF51126">
    <property type="entry name" value="Pectin lyase-like"/>
    <property type="match status" value="1"/>
</dbReference>
<dbReference type="InterPro" id="IPR011050">
    <property type="entry name" value="Pectin_lyase_fold/virulence"/>
</dbReference>
<comment type="caution">
    <text evidence="9">The sequence shown here is derived from an EMBL/GenBank/DDBJ whole genome shotgun (WGS) entry which is preliminary data.</text>
</comment>
<evidence type="ECO:0000256" key="3">
    <source>
        <dbReference type="ARBA" id="ARBA00004613"/>
    </source>
</evidence>
<accession>A0A246GAM9</accession>
<evidence type="ECO:0000313" key="10">
    <source>
        <dbReference type="Proteomes" id="UP000198034"/>
    </source>
</evidence>
<dbReference type="Gene3D" id="2.160.20.10">
    <property type="entry name" value="Single-stranded right-handed beta-helix, Pectin lyase-like"/>
    <property type="match status" value="1"/>
</dbReference>
<organism evidence="9 10">
    <name type="scientific">Flavobacterium columnare</name>
    <dbReference type="NCBI Taxonomy" id="996"/>
    <lineage>
        <taxon>Bacteria</taxon>
        <taxon>Pseudomonadati</taxon>
        <taxon>Bacteroidota</taxon>
        <taxon>Flavobacteriia</taxon>
        <taxon>Flavobacteriales</taxon>
        <taxon>Flavobacteriaceae</taxon>
        <taxon>Flavobacterium</taxon>
    </lineage>
</organism>
<proteinExistence type="predicted"/>